<evidence type="ECO:0000256" key="1">
    <source>
        <dbReference type="SAM" id="MobiDB-lite"/>
    </source>
</evidence>
<accession>A0A8H4YS40</accession>
<dbReference type="Proteomes" id="UP000573603">
    <property type="component" value="Unassembled WGS sequence"/>
</dbReference>
<comment type="caution">
    <text evidence="2">The sequence shown here is derived from an EMBL/GenBank/DDBJ whole genome shotgun (WGS) entry which is preliminary data.</text>
</comment>
<proteinExistence type="predicted"/>
<protein>
    <submittedName>
        <fullName evidence="2">Uncharacterized protein</fullName>
    </submittedName>
</protein>
<reference evidence="2 3" key="1">
    <citation type="journal article" date="2020" name="BMC Genomics">
        <title>Correction to: Identification and distribution of gene clusters required for synthesis of sphingolipid metabolism inhibitors in diverse species of the filamentous fungus Fusarium.</title>
        <authorList>
            <person name="Kim H.S."/>
            <person name="Lohmar J.M."/>
            <person name="Busman M."/>
            <person name="Brown D.W."/>
            <person name="Naumann T.A."/>
            <person name="Divon H.H."/>
            <person name="Lysoe E."/>
            <person name="Uhlig S."/>
            <person name="Proctor R.H."/>
        </authorList>
    </citation>
    <scope>NUCLEOTIDE SEQUENCE [LARGE SCALE GENOMIC DNA]</scope>
    <source>
        <strain evidence="2 3">NRRL 25214</strain>
    </source>
</reference>
<dbReference type="EMBL" id="JABEVY010000420">
    <property type="protein sequence ID" value="KAF5233174.1"/>
    <property type="molecule type" value="Genomic_DNA"/>
</dbReference>
<organism evidence="2 3">
    <name type="scientific">Fusarium anthophilum</name>
    <dbReference type="NCBI Taxonomy" id="48485"/>
    <lineage>
        <taxon>Eukaryota</taxon>
        <taxon>Fungi</taxon>
        <taxon>Dikarya</taxon>
        <taxon>Ascomycota</taxon>
        <taxon>Pezizomycotina</taxon>
        <taxon>Sordariomycetes</taxon>
        <taxon>Hypocreomycetidae</taxon>
        <taxon>Hypocreales</taxon>
        <taxon>Nectriaceae</taxon>
        <taxon>Fusarium</taxon>
        <taxon>Fusarium fujikuroi species complex</taxon>
    </lineage>
</organism>
<evidence type="ECO:0000313" key="3">
    <source>
        <dbReference type="Proteomes" id="UP000573603"/>
    </source>
</evidence>
<gene>
    <name evidence="2" type="ORF">FANTH_12650</name>
</gene>
<evidence type="ECO:0000313" key="2">
    <source>
        <dbReference type="EMBL" id="KAF5233174.1"/>
    </source>
</evidence>
<sequence length="156" mass="17390">MRTNFDPVHEHTKDQSMSACKRITTVFFRTYNFAPLKSVSQHRLKDITVCTGCYDSFDDLWSCTQASTPAVHLYLAKFGASYTYSSGSFLDPNTSCSSTLLDQGPWIPVENEYIGNYVLASVRGVSCCSEAQLLDDGHHSAPQDPHHLGTRRDETS</sequence>
<keyword evidence="3" id="KW-1185">Reference proteome</keyword>
<dbReference type="AlphaFoldDB" id="A0A8H4YS40"/>
<feature type="region of interest" description="Disordered" evidence="1">
    <location>
        <begin position="137"/>
        <end position="156"/>
    </location>
</feature>
<name>A0A8H4YS40_9HYPO</name>